<evidence type="ECO:0000256" key="1">
    <source>
        <dbReference type="SAM" id="MobiDB-lite"/>
    </source>
</evidence>
<sequence>MAPGSSDAILERTDMVVNGEDEGNLPDQEDEHEEEKEEESDVDEALEKWMNENLFGTPVHDHAKVKAKPKTPSPEENAETAGLLKIRGKDGRSRFVEESVFRHFDGTPLSKAVLGTDEGLQGVLQLPFGLFVVDVLKSFVETGRLPSSLLTPSQAEELELFCDYYLLDELGPHVKRLKEKVKQQESGPQGLPRVSKGYVSFQRLSARQRKAALEMHDENKFPNSQAVCSSRICPGLPSV</sequence>
<feature type="compositionally biased region" description="Acidic residues" evidence="1">
    <location>
        <begin position="19"/>
        <end position="44"/>
    </location>
</feature>
<feature type="region of interest" description="Disordered" evidence="1">
    <location>
        <begin position="1"/>
        <end position="80"/>
    </location>
</feature>
<gene>
    <name evidence="2" type="ORF">Cvel_587</name>
</gene>
<reference evidence="2" key="1">
    <citation type="submission" date="2014-11" db="EMBL/GenBank/DDBJ databases">
        <authorList>
            <person name="Otto D Thomas"/>
            <person name="Naeem Raeece"/>
        </authorList>
    </citation>
    <scope>NUCLEOTIDE SEQUENCE</scope>
</reference>
<protein>
    <submittedName>
        <fullName evidence="2">Uncharacterized protein</fullName>
    </submittedName>
</protein>
<proteinExistence type="predicted"/>
<name>A0A0G4G9U3_9ALVE</name>
<dbReference type="VEuPathDB" id="CryptoDB:Cvel_587"/>
<dbReference type="EMBL" id="CDMZ01000993">
    <property type="protein sequence ID" value="CEM25294.1"/>
    <property type="molecule type" value="Genomic_DNA"/>
</dbReference>
<accession>A0A0G4G9U3</accession>
<evidence type="ECO:0000313" key="2">
    <source>
        <dbReference type="EMBL" id="CEM25294.1"/>
    </source>
</evidence>
<dbReference type="AlphaFoldDB" id="A0A0G4G9U3"/>
<organism evidence="2">
    <name type="scientific">Chromera velia CCMP2878</name>
    <dbReference type="NCBI Taxonomy" id="1169474"/>
    <lineage>
        <taxon>Eukaryota</taxon>
        <taxon>Sar</taxon>
        <taxon>Alveolata</taxon>
        <taxon>Colpodellida</taxon>
        <taxon>Chromeraceae</taxon>
        <taxon>Chromera</taxon>
    </lineage>
</organism>